<gene>
    <name evidence="1" type="ORF">RHMOL_Rhmol03G0123500</name>
</gene>
<comment type="caution">
    <text evidence="1">The sequence shown here is derived from an EMBL/GenBank/DDBJ whole genome shotgun (WGS) entry which is preliminary data.</text>
</comment>
<keyword evidence="2" id="KW-1185">Reference proteome</keyword>
<sequence length="192" mass="23268">MLSGCISIHFLKARKSVLRILRDIMEERKNSLMKNYDMLNYLLKEEDPRYKLNDEEILDQVVMILYSGFETVSTTSMMVIKYLHDHPSALQEIRDEHFAIRERKMPDEPLDWNDYKSMIFTRAVIFETSRLATVINGVLRKTTEGMELNGYFIPRGWRIYVYMREINYDPFLYREPKKFNPWRWLESYRENL</sequence>
<dbReference type="Proteomes" id="UP001062846">
    <property type="component" value="Chromosome 3"/>
</dbReference>
<reference evidence="1" key="1">
    <citation type="submission" date="2022-02" db="EMBL/GenBank/DDBJ databases">
        <title>Plant Genome Project.</title>
        <authorList>
            <person name="Zhang R.-G."/>
        </authorList>
    </citation>
    <scope>NUCLEOTIDE SEQUENCE</scope>
    <source>
        <strain evidence="1">AT1</strain>
    </source>
</reference>
<name>A0ACC0PG31_RHOML</name>
<organism evidence="1 2">
    <name type="scientific">Rhododendron molle</name>
    <name type="common">Chinese azalea</name>
    <name type="synonym">Azalea mollis</name>
    <dbReference type="NCBI Taxonomy" id="49168"/>
    <lineage>
        <taxon>Eukaryota</taxon>
        <taxon>Viridiplantae</taxon>
        <taxon>Streptophyta</taxon>
        <taxon>Embryophyta</taxon>
        <taxon>Tracheophyta</taxon>
        <taxon>Spermatophyta</taxon>
        <taxon>Magnoliopsida</taxon>
        <taxon>eudicotyledons</taxon>
        <taxon>Gunneridae</taxon>
        <taxon>Pentapetalae</taxon>
        <taxon>asterids</taxon>
        <taxon>Ericales</taxon>
        <taxon>Ericaceae</taxon>
        <taxon>Ericoideae</taxon>
        <taxon>Rhodoreae</taxon>
        <taxon>Rhododendron</taxon>
    </lineage>
</organism>
<evidence type="ECO:0000313" key="1">
    <source>
        <dbReference type="EMBL" id="KAI8563618.1"/>
    </source>
</evidence>
<protein>
    <submittedName>
        <fullName evidence="1">Uncharacterized protein</fullName>
    </submittedName>
</protein>
<proteinExistence type="predicted"/>
<dbReference type="EMBL" id="CM046390">
    <property type="protein sequence ID" value="KAI8563618.1"/>
    <property type="molecule type" value="Genomic_DNA"/>
</dbReference>
<accession>A0ACC0PG31</accession>
<evidence type="ECO:0000313" key="2">
    <source>
        <dbReference type="Proteomes" id="UP001062846"/>
    </source>
</evidence>